<organism evidence="3 4">
    <name type="scientific">Aphis craccivora</name>
    <name type="common">Cowpea aphid</name>
    <dbReference type="NCBI Taxonomy" id="307492"/>
    <lineage>
        <taxon>Eukaryota</taxon>
        <taxon>Metazoa</taxon>
        <taxon>Ecdysozoa</taxon>
        <taxon>Arthropoda</taxon>
        <taxon>Hexapoda</taxon>
        <taxon>Insecta</taxon>
        <taxon>Pterygota</taxon>
        <taxon>Neoptera</taxon>
        <taxon>Paraneoptera</taxon>
        <taxon>Hemiptera</taxon>
        <taxon>Sternorrhyncha</taxon>
        <taxon>Aphidomorpha</taxon>
        <taxon>Aphidoidea</taxon>
        <taxon>Aphididae</taxon>
        <taxon>Aphidini</taxon>
        <taxon>Aphis</taxon>
        <taxon>Aphis</taxon>
    </lineage>
</organism>
<reference evidence="3 4" key="1">
    <citation type="submission" date="2019-08" db="EMBL/GenBank/DDBJ databases">
        <title>Whole genome of Aphis craccivora.</title>
        <authorList>
            <person name="Voronova N.V."/>
            <person name="Shulinski R.S."/>
            <person name="Bandarenka Y.V."/>
            <person name="Zhorov D.G."/>
            <person name="Warner D."/>
        </authorList>
    </citation>
    <scope>NUCLEOTIDE SEQUENCE [LARGE SCALE GENOMIC DNA]</scope>
    <source>
        <strain evidence="3">180601</strain>
        <tissue evidence="3">Whole Body</tissue>
    </source>
</reference>
<evidence type="ECO:0000313" key="4">
    <source>
        <dbReference type="Proteomes" id="UP000478052"/>
    </source>
</evidence>
<gene>
    <name evidence="3" type="ORF">FWK35_00017274</name>
</gene>
<feature type="compositionally biased region" description="Polar residues" evidence="1">
    <location>
        <begin position="460"/>
        <end position="479"/>
    </location>
</feature>
<proteinExistence type="predicted"/>
<dbReference type="Pfam" id="PF03184">
    <property type="entry name" value="DDE_1"/>
    <property type="match status" value="1"/>
</dbReference>
<dbReference type="EMBL" id="VUJU01005315">
    <property type="protein sequence ID" value="KAF0751630.1"/>
    <property type="molecule type" value="Genomic_DNA"/>
</dbReference>
<dbReference type="Proteomes" id="UP000478052">
    <property type="component" value="Unassembled WGS sequence"/>
</dbReference>
<comment type="caution">
    <text evidence="3">The sequence shown here is derived from an EMBL/GenBank/DDBJ whole genome shotgun (WGS) entry which is preliminary data.</text>
</comment>
<keyword evidence="4" id="KW-1185">Reference proteome</keyword>
<name>A0A6G0Y977_APHCR</name>
<sequence>MRIISGTVRSTQTEWLPVLSNIAPPDLRRLLHTSKTILKLSTFQNLPLQKDILEHPPIRLSSRYNIWRNKLPEEPIEGLWKKRWGIAEIRNKTLVTDPTIKVPGWDLTRAQWTTLNSIKVEQGRCNYLLHKWGMSDSQLCECGDKRTINYIVQTCPNTKFEGGLAKLHEGNPAAAKCGNVSEENIKKWFNEIHAYLSDEKLVNILNNPERIFNGDETGFSLFPKTKSVLGPRGAKDIYEIAKGNEKENITAMFTFNAAGQMCNPMIIYKYQRIPQNTIDTIPPHWRVGRSDTVWMKAEVFYEYIANIFYPFLVEKNIQFPVLLFVDGSVTKKDFAPILDAVLKTTVKSSTLINGFKACGLFPWNPDQIDYKKCLGKNYKIINETTTTINIANNINNLNLKEFADIISIQTLVKFNNIENIVETENQSEEFFILYKIYEKLKGNQRNSQVDLELEKEKSNTDQSNSANLTTSSSEVELEK</sequence>
<accession>A0A6G0Y977</accession>
<dbReference type="InterPro" id="IPR004875">
    <property type="entry name" value="DDE_SF_endonuclease_dom"/>
</dbReference>
<feature type="region of interest" description="Disordered" evidence="1">
    <location>
        <begin position="451"/>
        <end position="479"/>
    </location>
</feature>
<evidence type="ECO:0000259" key="2">
    <source>
        <dbReference type="Pfam" id="PF03184"/>
    </source>
</evidence>
<feature type="domain" description="DDE-1" evidence="2">
    <location>
        <begin position="246"/>
        <end position="331"/>
    </location>
</feature>
<evidence type="ECO:0000256" key="1">
    <source>
        <dbReference type="SAM" id="MobiDB-lite"/>
    </source>
</evidence>
<protein>
    <recommendedName>
        <fullName evidence="2">DDE-1 domain-containing protein</fullName>
    </recommendedName>
</protein>
<dbReference type="GO" id="GO:0003676">
    <property type="term" value="F:nucleic acid binding"/>
    <property type="evidence" value="ECO:0007669"/>
    <property type="project" value="InterPro"/>
</dbReference>
<dbReference type="AlphaFoldDB" id="A0A6G0Y977"/>
<dbReference type="OrthoDB" id="409048at2759"/>
<evidence type="ECO:0000313" key="3">
    <source>
        <dbReference type="EMBL" id="KAF0751630.1"/>
    </source>
</evidence>